<evidence type="ECO:0000256" key="1">
    <source>
        <dbReference type="SAM" id="SignalP"/>
    </source>
</evidence>
<reference evidence="3" key="1">
    <citation type="journal article" date="2019" name="Int. J. Syst. Evol. Microbiol.">
        <title>The Global Catalogue of Microorganisms (GCM) 10K type strain sequencing project: providing services to taxonomists for standard genome sequencing and annotation.</title>
        <authorList>
            <consortium name="The Broad Institute Genomics Platform"/>
            <consortium name="The Broad Institute Genome Sequencing Center for Infectious Disease"/>
            <person name="Wu L."/>
            <person name="Ma J."/>
        </authorList>
    </citation>
    <scope>NUCLEOTIDE SEQUENCE [LARGE SCALE GENOMIC DNA]</scope>
    <source>
        <strain evidence="3">JCM 18392</strain>
    </source>
</reference>
<dbReference type="RefSeq" id="WP_345294119.1">
    <property type="nucleotide sequence ID" value="NZ_BAABJY010000001.1"/>
</dbReference>
<protein>
    <recommendedName>
        <fullName evidence="4">DUF4124 domain-containing protein</fullName>
    </recommendedName>
</protein>
<feature type="chain" id="PRO_5045982468" description="DUF4124 domain-containing protein" evidence="1">
    <location>
        <begin position="24"/>
        <end position="214"/>
    </location>
</feature>
<proteinExistence type="predicted"/>
<organism evidence="2 3">
    <name type="scientific">Luteimonas vadosa</name>
    <dbReference type="NCBI Taxonomy" id="1165507"/>
    <lineage>
        <taxon>Bacteria</taxon>
        <taxon>Pseudomonadati</taxon>
        <taxon>Pseudomonadota</taxon>
        <taxon>Gammaproteobacteria</taxon>
        <taxon>Lysobacterales</taxon>
        <taxon>Lysobacteraceae</taxon>
        <taxon>Luteimonas</taxon>
    </lineage>
</organism>
<evidence type="ECO:0000313" key="2">
    <source>
        <dbReference type="EMBL" id="GAA4857931.1"/>
    </source>
</evidence>
<evidence type="ECO:0008006" key="4">
    <source>
        <dbReference type="Google" id="ProtNLM"/>
    </source>
</evidence>
<feature type="signal peptide" evidence="1">
    <location>
        <begin position="1"/>
        <end position="23"/>
    </location>
</feature>
<keyword evidence="1" id="KW-0732">Signal</keyword>
<gene>
    <name evidence="2" type="ORF">GCM10023332_07140</name>
</gene>
<sequence length="214" mass="23608">MNNRSVILVACALLAMLPTAAEAQNKPAGKKLYCWAENGVQVCGDTLPPSAVDRARTEINSTSGLRTGSVDRALTGEERAAAAQAAEEARLAADAEAARRRRDLAMIESYATEADLRRAYNERIVLNDESVKTLRMGIDNLRQSLLSLLRQAAETELQAQPVRKPLADRIVGQHTELVRLQAMLRKQLQDRAELGNDLDQALQRYREMKTPSQG</sequence>
<dbReference type="Proteomes" id="UP001501323">
    <property type="component" value="Unassembled WGS sequence"/>
</dbReference>
<keyword evidence="3" id="KW-1185">Reference proteome</keyword>
<name>A0ABP9DVY8_9GAMM</name>
<comment type="caution">
    <text evidence="2">The sequence shown here is derived from an EMBL/GenBank/DDBJ whole genome shotgun (WGS) entry which is preliminary data.</text>
</comment>
<evidence type="ECO:0000313" key="3">
    <source>
        <dbReference type="Proteomes" id="UP001501323"/>
    </source>
</evidence>
<accession>A0ABP9DVY8</accession>
<dbReference type="EMBL" id="BAABJY010000001">
    <property type="protein sequence ID" value="GAA4857931.1"/>
    <property type="molecule type" value="Genomic_DNA"/>
</dbReference>